<name>A0A9N9LS24_9HELO</name>
<dbReference type="Proteomes" id="UP000701801">
    <property type="component" value="Unassembled WGS sequence"/>
</dbReference>
<protein>
    <submittedName>
        <fullName evidence="1">Uncharacterized protein</fullName>
    </submittedName>
</protein>
<dbReference type="AlphaFoldDB" id="A0A9N9LS24"/>
<accession>A0A9N9LS24</accession>
<comment type="caution">
    <text evidence="1">The sequence shown here is derived from an EMBL/GenBank/DDBJ whole genome shotgun (WGS) entry which is preliminary data.</text>
</comment>
<dbReference type="InterPro" id="IPR046670">
    <property type="entry name" value="DUF6540"/>
</dbReference>
<dbReference type="EMBL" id="CAJVRM010000217">
    <property type="protein sequence ID" value="CAG8977394.1"/>
    <property type="molecule type" value="Genomic_DNA"/>
</dbReference>
<proteinExistence type="predicted"/>
<organism evidence="1 2">
    <name type="scientific">Hymenoscyphus albidus</name>
    <dbReference type="NCBI Taxonomy" id="595503"/>
    <lineage>
        <taxon>Eukaryota</taxon>
        <taxon>Fungi</taxon>
        <taxon>Dikarya</taxon>
        <taxon>Ascomycota</taxon>
        <taxon>Pezizomycotina</taxon>
        <taxon>Leotiomycetes</taxon>
        <taxon>Helotiales</taxon>
        <taxon>Helotiaceae</taxon>
        <taxon>Hymenoscyphus</taxon>
    </lineage>
</organism>
<evidence type="ECO:0000313" key="1">
    <source>
        <dbReference type="EMBL" id="CAG8977394.1"/>
    </source>
</evidence>
<dbReference type="Pfam" id="PF20174">
    <property type="entry name" value="DUF6540"/>
    <property type="match status" value="1"/>
</dbReference>
<keyword evidence="2" id="KW-1185">Reference proteome</keyword>
<dbReference type="OrthoDB" id="3016366at2759"/>
<evidence type="ECO:0000313" key="2">
    <source>
        <dbReference type="Proteomes" id="UP000701801"/>
    </source>
</evidence>
<gene>
    <name evidence="1" type="ORF">HYALB_00007024</name>
</gene>
<reference evidence="1" key="1">
    <citation type="submission" date="2021-07" db="EMBL/GenBank/DDBJ databases">
        <authorList>
            <person name="Durling M."/>
        </authorList>
    </citation>
    <scope>NUCLEOTIDE SEQUENCE</scope>
</reference>
<sequence>MRLNSRGIRGTFHWGIFVTGKAPTGVLYHITNKSGGWKLEVKTSRDVYSSMSLVLIFKIGPVSSTSTLDQVLRGLKSDGSPSARTGEPTTCRVWVKDGLCALHDNKVVKMSSSIDNIEREAFAIGTRLEPGVEQGGQPEISECQS</sequence>